<evidence type="ECO:0000313" key="3">
    <source>
        <dbReference type="Proteomes" id="UP000280444"/>
    </source>
</evidence>
<dbReference type="Proteomes" id="UP000280444">
    <property type="component" value="Unassembled WGS sequence"/>
</dbReference>
<keyword evidence="3" id="KW-1185">Reference proteome</keyword>
<accession>A0A3P1SHC8</accession>
<gene>
    <name evidence="2" type="ORF">EII11_01900</name>
</gene>
<name>A0A3P1SHC8_9ACTO</name>
<reference evidence="2 3" key="1">
    <citation type="submission" date="2018-11" db="EMBL/GenBank/DDBJ databases">
        <title>Genomes From Bacteria Associated with the Canine Oral Cavity: a Test Case for Automated Genome-Based Taxonomic Assignment.</title>
        <authorList>
            <person name="Coil D.A."/>
            <person name="Jospin G."/>
            <person name="Darling A.E."/>
            <person name="Wallis C."/>
            <person name="Davis I.J."/>
            <person name="Harris S."/>
            <person name="Eisen J.A."/>
            <person name="Holcombe L.J."/>
            <person name="O'Flynn C."/>
        </authorList>
    </citation>
    <scope>NUCLEOTIDE SEQUENCE [LARGE SCALE GENOMIC DNA]</scope>
    <source>
        <strain evidence="2 3">OH770</strain>
    </source>
</reference>
<evidence type="ECO:0000256" key="1">
    <source>
        <dbReference type="SAM" id="MobiDB-lite"/>
    </source>
</evidence>
<dbReference type="SUPFAM" id="SSF159659">
    <property type="entry name" value="Cgl1923-like"/>
    <property type="match status" value="1"/>
</dbReference>
<feature type="compositionally biased region" description="Low complexity" evidence="1">
    <location>
        <begin position="421"/>
        <end position="443"/>
    </location>
</feature>
<comment type="caution">
    <text evidence="2">The sequence shown here is derived from an EMBL/GenBank/DDBJ whole genome shotgun (WGS) entry which is preliminary data.</text>
</comment>
<dbReference type="OrthoDB" id="3733464at2"/>
<evidence type="ECO:0000313" key="2">
    <source>
        <dbReference type="EMBL" id="RRC96417.1"/>
    </source>
</evidence>
<sequence>MTASRMKGGVMTDSPSPSTDLFSFGPAMGSQSPILLTHFDGAMDSGMAGRLAVVQMLRSLPAERLATFDSDQLIDYRAHRPIVTVDDWVTTGMDVPTIALDLLHDDTGAPILLLHGPEPDLRWEAFSQAVADLAREAGVELTVSLHGLPSGVPHTRPVQVHVHATDGSLVPDQAQMVTPLQFPSPLSIFLQTRLSTVGIDGVALLASVPYYMTDNAFPAASSAMLKHLAEMTGLALPVGDLERGAADDMAAISALVESNPEIAQTVRSLEKTFDAVDLTSRAADLSLDEAIAATSSADFDAALGEDVTASVEAFLATVERFEQKKAKSVEDVMRVVSLLSEAVELAPKSEVDLPEPVSDAVELNHDAEDSAADAVPFETDAEDCDADSDADSGTERSGDDTAGDDSAEHDAADDAADSGDADSNTASTAGNETAATASTVTAAMSPESETLAEPEDDLTRDIPVIRPWQRISGLGQLPVDTQSPLAHRAMAAGAEEPPQEQRQEQPQEQSQAPASDASTESTTPQRQVPAEIEEVLRRIAEREARKQQGLPPLPTEPRHNGDSGDSDETTSY</sequence>
<dbReference type="InterPro" id="IPR038389">
    <property type="entry name" value="PSMG2_sf"/>
</dbReference>
<protein>
    <submittedName>
        <fullName evidence="2">PAC2 family protein</fullName>
    </submittedName>
</protein>
<feature type="compositionally biased region" description="Polar residues" evidence="1">
    <location>
        <begin position="516"/>
        <end position="526"/>
    </location>
</feature>
<dbReference type="EMBL" id="RQZF01000001">
    <property type="protein sequence ID" value="RRC96417.1"/>
    <property type="molecule type" value="Genomic_DNA"/>
</dbReference>
<feature type="compositionally biased region" description="Acidic residues" evidence="1">
    <location>
        <begin position="380"/>
        <end position="392"/>
    </location>
</feature>
<feature type="region of interest" description="Disordered" evidence="1">
    <location>
        <begin position="380"/>
        <end position="572"/>
    </location>
</feature>
<proteinExistence type="predicted"/>
<dbReference type="Gene3D" id="3.40.50.10900">
    <property type="entry name" value="PAC-like subunit"/>
    <property type="match status" value="1"/>
</dbReference>
<dbReference type="Pfam" id="PF09754">
    <property type="entry name" value="PAC2"/>
    <property type="match status" value="1"/>
</dbReference>
<dbReference type="InterPro" id="IPR019151">
    <property type="entry name" value="Proteasome_assmbl_chaperone_2"/>
</dbReference>
<organism evidence="2 3">
    <name type="scientific">Schaalia canis</name>
    <dbReference type="NCBI Taxonomy" id="100469"/>
    <lineage>
        <taxon>Bacteria</taxon>
        <taxon>Bacillati</taxon>
        <taxon>Actinomycetota</taxon>
        <taxon>Actinomycetes</taxon>
        <taxon>Actinomycetales</taxon>
        <taxon>Actinomycetaceae</taxon>
        <taxon>Schaalia</taxon>
    </lineage>
</organism>
<dbReference type="AlphaFoldDB" id="A0A3P1SHC8"/>
<feature type="compositionally biased region" description="Basic and acidic residues" evidence="1">
    <location>
        <begin position="534"/>
        <end position="546"/>
    </location>
</feature>